<proteinExistence type="predicted"/>
<dbReference type="SUPFAM" id="SSF110849">
    <property type="entry name" value="ParB/Sulfiredoxin"/>
    <property type="match status" value="1"/>
</dbReference>
<evidence type="ECO:0000259" key="2">
    <source>
        <dbReference type="SMART" id="SM00470"/>
    </source>
</evidence>
<evidence type="ECO:0000313" key="3">
    <source>
        <dbReference type="EMBL" id="MWC00251.1"/>
    </source>
</evidence>
<feature type="domain" description="ParB-like N-terminal" evidence="2">
    <location>
        <begin position="10"/>
        <end position="95"/>
    </location>
</feature>
<dbReference type="InterPro" id="IPR003115">
    <property type="entry name" value="ParB_N"/>
</dbReference>
<dbReference type="GO" id="GO:0045881">
    <property type="term" value="P:positive regulation of sporulation resulting in formation of a cellular spore"/>
    <property type="evidence" value="ECO:0007669"/>
    <property type="project" value="TreeGrafter"/>
</dbReference>
<dbReference type="GO" id="GO:0007059">
    <property type="term" value="P:chromosome segregation"/>
    <property type="evidence" value="ECO:0007669"/>
    <property type="project" value="TreeGrafter"/>
</dbReference>
<dbReference type="RefSeq" id="WP_160426889.1">
    <property type="nucleotide sequence ID" value="NZ_WSTA01000116.1"/>
</dbReference>
<dbReference type="InterPro" id="IPR050336">
    <property type="entry name" value="Chromosome_partition/occlusion"/>
</dbReference>
<feature type="region of interest" description="Disordered" evidence="1">
    <location>
        <begin position="128"/>
        <end position="152"/>
    </location>
</feature>
<sequence length="365" mass="39287">MTADRGHVEVARTLDSIRVGARHRADLGDIDALATSIQAHGLLQPITVTPDGLLVCGARRLAALQRLGVRTVNVWVRSGISDELERLLAEQDDNSLHKPLNTIEAAALYREAVILLAEDAARRQQATRFTAGGKNPRSHGTDPGSAPSDADLWEHRGDTRVQAAQLVGGHSFNTLERVGKLQDIADDERVDDETRARAAQALAAIEAGATVKPEFQRVNAGMAIAEIEAIGADASQPTSTQDAALQAAAHLRTAEQASNAAELERLAQEALARVRSARTRKRGATPAPAVPTATTLPVKHFVYLWGDLDGWWNRYDADEIARDLTAEQWEQFTATLAGTVEFAERLRALRADDASTASAKLDVSA</sequence>
<dbReference type="Gene3D" id="3.90.1530.30">
    <property type="match status" value="1"/>
</dbReference>
<accession>A0A6I4P0X2</accession>
<dbReference type="Proteomes" id="UP000438182">
    <property type="component" value="Unassembled WGS sequence"/>
</dbReference>
<reference evidence="3 4" key="1">
    <citation type="submission" date="2019-12" db="EMBL/GenBank/DDBJ databases">
        <authorList>
            <person name="Kim Y.S."/>
        </authorList>
    </citation>
    <scope>NUCLEOTIDE SEQUENCE [LARGE SCALE GENOMIC DNA]</scope>
    <source>
        <strain evidence="3 4">MMS17-SY077</strain>
    </source>
</reference>
<dbReference type="AlphaFoldDB" id="A0A6I4P0X2"/>
<dbReference type="PANTHER" id="PTHR33375:SF1">
    <property type="entry name" value="CHROMOSOME-PARTITIONING PROTEIN PARB-RELATED"/>
    <property type="match status" value="1"/>
</dbReference>
<keyword evidence="4" id="KW-1185">Reference proteome</keyword>
<dbReference type="InterPro" id="IPR036086">
    <property type="entry name" value="ParB/Sulfiredoxin_sf"/>
</dbReference>
<organism evidence="3 4">
    <name type="scientific">Agromyces seonyuensis</name>
    <dbReference type="NCBI Taxonomy" id="2662446"/>
    <lineage>
        <taxon>Bacteria</taxon>
        <taxon>Bacillati</taxon>
        <taxon>Actinomycetota</taxon>
        <taxon>Actinomycetes</taxon>
        <taxon>Micrococcales</taxon>
        <taxon>Microbacteriaceae</taxon>
        <taxon>Agromyces</taxon>
    </lineage>
</organism>
<dbReference type="EMBL" id="WSTA01000116">
    <property type="protein sequence ID" value="MWC00251.1"/>
    <property type="molecule type" value="Genomic_DNA"/>
</dbReference>
<evidence type="ECO:0000313" key="4">
    <source>
        <dbReference type="Proteomes" id="UP000438182"/>
    </source>
</evidence>
<evidence type="ECO:0000256" key="1">
    <source>
        <dbReference type="SAM" id="MobiDB-lite"/>
    </source>
</evidence>
<dbReference type="GO" id="GO:0005694">
    <property type="term" value="C:chromosome"/>
    <property type="evidence" value="ECO:0007669"/>
    <property type="project" value="TreeGrafter"/>
</dbReference>
<comment type="caution">
    <text evidence="3">The sequence shown here is derived from an EMBL/GenBank/DDBJ whole genome shotgun (WGS) entry which is preliminary data.</text>
</comment>
<gene>
    <name evidence="3" type="ORF">GB864_17055</name>
</gene>
<dbReference type="Pfam" id="PF02195">
    <property type="entry name" value="ParB_N"/>
    <property type="match status" value="1"/>
</dbReference>
<dbReference type="SMART" id="SM00470">
    <property type="entry name" value="ParB"/>
    <property type="match status" value="1"/>
</dbReference>
<dbReference type="PANTHER" id="PTHR33375">
    <property type="entry name" value="CHROMOSOME-PARTITIONING PROTEIN PARB-RELATED"/>
    <property type="match status" value="1"/>
</dbReference>
<protein>
    <recommendedName>
        <fullName evidence="2">ParB-like N-terminal domain-containing protein</fullName>
    </recommendedName>
</protein>
<name>A0A6I4P0X2_9MICO</name>